<proteinExistence type="predicted"/>
<accession>A0A178V5B9</accession>
<dbReference type="InterPro" id="IPR029058">
    <property type="entry name" value="AB_hydrolase_fold"/>
</dbReference>
<evidence type="ECO:0000313" key="3">
    <source>
        <dbReference type="Proteomes" id="UP000078284"/>
    </source>
</evidence>
<reference evidence="3" key="1">
    <citation type="journal article" date="2016" name="Proc. Natl. Acad. Sci. U.S.A.">
        <title>Chromosome-level assembly of Arabidopsis thaliana Ler reveals the extent of translocation and inversion polymorphisms.</title>
        <authorList>
            <person name="Zapata L."/>
            <person name="Ding J."/>
            <person name="Willing E.M."/>
            <person name="Hartwig B."/>
            <person name="Bezdan D."/>
            <person name="Jiao W.B."/>
            <person name="Patel V."/>
            <person name="Velikkakam James G."/>
            <person name="Koornneef M."/>
            <person name="Ossowski S."/>
            <person name="Schneeberger K."/>
        </authorList>
    </citation>
    <scope>NUCLEOTIDE SEQUENCE [LARGE SCALE GENOMIC DNA]</scope>
    <source>
        <strain evidence="3">cv. Landsberg erecta</strain>
    </source>
</reference>
<evidence type="ECO:0000313" key="2">
    <source>
        <dbReference type="EMBL" id="OAP00152.1"/>
    </source>
</evidence>
<dbReference type="SUPFAM" id="SSF53474">
    <property type="entry name" value="alpha/beta-Hydrolases"/>
    <property type="match status" value="1"/>
</dbReference>
<sequence length="119" mass="13963">MCKDYLQERKELVEALHKGRRFANLPKITQPTLMIWGEEDQVFPVELAHRLKRYLGEDRAQLVLLKKTGHAINEEKPKEMYKHMKSFLCTDAMIPPNHQINAKRLMLANLISPDQQINK</sequence>
<dbReference type="Gene3D" id="3.40.50.1820">
    <property type="entry name" value="alpha/beta hydrolase"/>
    <property type="match status" value="1"/>
</dbReference>
<dbReference type="PANTHER" id="PTHR43139">
    <property type="entry name" value="SI:DKEY-122A22.2"/>
    <property type="match status" value="1"/>
</dbReference>
<gene>
    <name evidence="2" type="ordered locus">AXX17_At4g45390</name>
</gene>
<dbReference type="PANTHER" id="PTHR43139:SF25">
    <property type="entry name" value="ALPHA_BETA-HYDROLASES SUPERFAMILY PROTEIN"/>
    <property type="match status" value="1"/>
</dbReference>
<dbReference type="InterPro" id="IPR013595">
    <property type="entry name" value="Pept_S33_TAP-like_C"/>
</dbReference>
<dbReference type="AlphaFoldDB" id="A0A178V5B9"/>
<organism evidence="2 3">
    <name type="scientific">Arabidopsis thaliana</name>
    <name type="common">Mouse-ear cress</name>
    <dbReference type="NCBI Taxonomy" id="3702"/>
    <lineage>
        <taxon>Eukaryota</taxon>
        <taxon>Viridiplantae</taxon>
        <taxon>Streptophyta</taxon>
        <taxon>Embryophyta</taxon>
        <taxon>Tracheophyta</taxon>
        <taxon>Spermatophyta</taxon>
        <taxon>Magnoliopsida</taxon>
        <taxon>eudicotyledons</taxon>
        <taxon>Gunneridae</taxon>
        <taxon>Pentapetalae</taxon>
        <taxon>rosids</taxon>
        <taxon>malvids</taxon>
        <taxon>Brassicales</taxon>
        <taxon>Brassicaceae</taxon>
        <taxon>Camelineae</taxon>
        <taxon>Arabidopsis</taxon>
    </lineage>
</organism>
<dbReference type="ExpressionAtlas" id="A0A178V5B9">
    <property type="expression patterns" value="baseline and differential"/>
</dbReference>
<name>A0A178V5B9_ARATH</name>
<feature type="domain" description="Peptidase S33 tripeptidyl aminopeptidase-like C-terminal" evidence="1">
    <location>
        <begin position="27"/>
        <end position="90"/>
    </location>
</feature>
<dbReference type="Proteomes" id="UP000078284">
    <property type="component" value="Chromosome 4"/>
</dbReference>
<protein>
    <recommendedName>
        <fullName evidence="1">Peptidase S33 tripeptidyl aminopeptidase-like C-terminal domain-containing protein</fullName>
    </recommendedName>
</protein>
<evidence type="ECO:0000259" key="1">
    <source>
        <dbReference type="Pfam" id="PF08386"/>
    </source>
</evidence>
<dbReference type="InterPro" id="IPR052370">
    <property type="entry name" value="Meta-cleavage_hydrolase"/>
</dbReference>
<comment type="caution">
    <text evidence="2">The sequence shown here is derived from an EMBL/GenBank/DDBJ whole genome shotgun (WGS) entry which is preliminary data.</text>
</comment>
<dbReference type="EMBL" id="LUHQ01000004">
    <property type="protein sequence ID" value="OAP00152.1"/>
    <property type="molecule type" value="Genomic_DNA"/>
</dbReference>
<dbReference type="Pfam" id="PF08386">
    <property type="entry name" value="Abhydrolase_4"/>
    <property type="match status" value="1"/>
</dbReference>